<organism evidence="1 2">
    <name type="scientific">Ureibacillus xyleni</name>
    <dbReference type="NCBI Taxonomy" id="614648"/>
    <lineage>
        <taxon>Bacteria</taxon>
        <taxon>Bacillati</taxon>
        <taxon>Bacillota</taxon>
        <taxon>Bacilli</taxon>
        <taxon>Bacillales</taxon>
        <taxon>Caryophanaceae</taxon>
        <taxon>Ureibacillus</taxon>
    </lineage>
</organism>
<dbReference type="EMBL" id="OBMQ01000003">
    <property type="protein sequence ID" value="SOC03327.1"/>
    <property type="molecule type" value="Genomic_DNA"/>
</dbReference>
<sequence length="123" mass="14246">MSFINWELKVADKEIWWNTLKNQDGWKLQQHQLTSHYRIISPEKKRKAWGPDYDDLHAQFIRFSSTSESGTAASDSLSITETKQEIYDELERIADLAERGAITRDEHQQLKEGLLVKLKSLGG</sequence>
<reference evidence="2" key="1">
    <citation type="submission" date="2017-08" db="EMBL/GenBank/DDBJ databases">
        <authorList>
            <person name="Varghese N."/>
            <person name="Submissions S."/>
        </authorList>
    </citation>
    <scope>NUCLEOTIDE SEQUENCE [LARGE SCALE GENOMIC DNA]</scope>
    <source>
        <strain evidence="2">JC22</strain>
    </source>
</reference>
<dbReference type="OrthoDB" id="1796720at2"/>
<gene>
    <name evidence="1" type="ORF">SAMN05880501_103225</name>
</gene>
<dbReference type="Proteomes" id="UP000219636">
    <property type="component" value="Unassembled WGS sequence"/>
</dbReference>
<protein>
    <submittedName>
        <fullName evidence="1">Uncharacterized protein</fullName>
    </submittedName>
</protein>
<dbReference type="RefSeq" id="WP_097072904.1">
    <property type="nucleotide sequence ID" value="NZ_OBMQ01000003.1"/>
</dbReference>
<evidence type="ECO:0000313" key="2">
    <source>
        <dbReference type="Proteomes" id="UP000219636"/>
    </source>
</evidence>
<accession>A0A285S764</accession>
<name>A0A285S764_9BACL</name>
<keyword evidence="2" id="KW-1185">Reference proteome</keyword>
<dbReference type="AlphaFoldDB" id="A0A285S764"/>
<evidence type="ECO:0000313" key="1">
    <source>
        <dbReference type="EMBL" id="SOC03327.1"/>
    </source>
</evidence>
<proteinExistence type="predicted"/>